<dbReference type="EMBL" id="FAXN01000016">
    <property type="protein sequence ID" value="CUV65100.1"/>
    <property type="molecule type" value="Genomic_DNA"/>
</dbReference>
<name>A0A0S4XM80_9BACT</name>
<dbReference type="Pfam" id="PF06050">
    <property type="entry name" value="HGD-D"/>
    <property type="match status" value="1"/>
</dbReference>
<reference evidence="2" key="1">
    <citation type="submission" date="2015-11" db="EMBL/GenBank/DDBJ databases">
        <authorList>
            <person name="Zhang Y."/>
            <person name="Guo Z."/>
        </authorList>
    </citation>
    <scope>NUCLEOTIDE SEQUENCE</scope>
    <source>
        <strain evidence="2">BN30871</strain>
    </source>
</reference>
<evidence type="ECO:0000313" key="2">
    <source>
        <dbReference type="EMBL" id="CUV65100.1"/>
    </source>
</evidence>
<dbReference type="Gene3D" id="3.40.50.11900">
    <property type="match status" value="1"/>
</dbReference>
<sequence>MNIETNHHIESPKEKQNRHKAMEAIKLLNTLREDFKAPIESMEYFYDLFERVHCKHESLHDDKTKIGTMCIQIPSEIIYALDGIPIRLCNGFYTDDEIGSDFMPQKACPLIKATVGHFASGNFSDKPDIVFSPTTCDQKTKAGSTIESFGYKFIDVDFPRTKESEASREYWRRSVKQFALELSKFQGKKLTKNNLKDTIKKIGYAQSLYNKLSDFRKNEIVPILGLDVFLITNAFFFDKIDNWIEATQKLINELEIRAKEKISVTGKSSPRIIYTGSPPIFPNYKIPQIIEESDGIIVADETCSSNRMFNDMVAVDEWNIYDMMDSISDKYLKACTCPIFTKNEDRIRRVVQLVKEYKADGVIYQAFAGCTVYEMEQRSVLEAMEKEGIPILYLESDYSPSQGGQLSTRVEAFIESLKTRRRNKK</sequence>
<dbReference type="AlphaFoldDB" id="A0A0S4XM80"/>
<dbReference type="Gene3D" id="3.40.50.11890">
    <property type="match status" value="1"/>
</dbReference>
<evidence type="ECO:0000256" key="1">
    <source>
        <dbReference type="ARBA" id="ARBA00005806"/>
    </source>
</evidence>
<accession>A0A0S4XM80</accession>
<proteinExistence type="inferred from homology"/>
<gene>
    <name evidence="2" type="ORF">BN3087_180003</name>
</gene>
<dbReference type="PANTHER" id="PTHR30548:SF1">
    <property type="entry name" value="DEHYDRATASE SUBUNIT MJ0007-RELATED"/>
    <property type="match status" value="1"/>
</dbReference>
<dbReference type="InterPro" id="IPR010327">
    <property type="entry name" value="FldB/FldC_alpha/beta"/>
</dbReference>
<dbReference type="Gene3D" id="1.20.1270.370">
    <property type="match status" value="1"/>
</dbReference>
<comment type="similarity">
    <text evidence="1">Belongs to the FldB/FldC dehydratase alpha/beta subunit family.</text>
</comment>
<protein>
    <submittedName>
        <fullName evidence="2">2-hydroxyglutaryl-CoA dehydratase D-component</fullName>
    </submittedName>
</protein>
<dbReference type="PANTHER" id="PTHR30548">
    <property type="entry name" value="2-HYDROXYGLUTARYL-COA DEHYDRATASE, D-COMPONENT-RELATED"/>
    <property type="match status" value="1"/>
</dbReference>
<organism evidence="2">
    <name type="scientific">Sulfurovum sp. enrichment culture clone C5</name>
    <dbReference type="NCBI Taxonomy" id="497650"/>
    <lineage>
        <taxon>Bacteria</taxon>
        <taxon>Pseudomonadati</taxon>
        <taxon>Campylobacterota</taxon>
        <taxon>Epsilonproteobacteria</taxon>
        <taxon>Campylobacterales</taxon>
        <taxon>Sulfurovaceae</taxon>
        <taxon>Sulfurovum</taxon>
        <taxon>environmental samples</taxon>
    </lineage>
</organism>